<proteinExistence type="inferred from homology"/>
<dbReference type="AlphaFoldDB" id="A0A022PM76"/>
<protein>
    <submittedName>
        <fullName evidence="8">Acyl-CoA dehydrogenase</fullName>
    </submittedName>
</protein>
<gene>
    <name evidence="8" type="ORF">BA1DRAFT_01767</name>
</gene>
<dbReference type="Gene3D" id="2.40.110.10">
    <property type="entry name" value="Butyryl-CoA Dehydrogenase, subunit A, domain 2"/>
    <property type="match status" value="1"/>
</dbReference>
<dbReference type="PANTHER" id="PTHR48083">
    <property type="entry name" value="MEDIUM-CHAIN SPECIFIC ACYL-COA DEHYDROGENASE, MITOCHONDRIAL-RELATED"/>
    <property type="match status" value="1"/>
</dbReference>
<feature type="domain" description="Acyl-CoA oxidase/dehydrogenase middle" evidence="7">
    <location>
        <begin position="113"/>
        <end position="205"/>
    </location>
</feature>
<keyword evidence="2 5" id="KW-0285">Flavoprotein</keyword>
<keyword evidence="3 5" id="KW-0274">FAD</keyword>
<dbReference type="InterPro" id="IPR006091">
    <property type="entry name" value="Acyl-CoA_Oxase/DH_mid-dom"/>
</dbReference>
<comment type="cofactor">
    <cofactor evidence="5">
        <name>FAD</name>
        <dbReference type="ChEBI" id="CHEBI:57692"/>
    </cofactor>
</comment>
<dbReference type="GO" id="GO:0033539">
    <property type="term" value="P:fatty acid beta-oxidation using acyl-CoA dehydrogenase"/>
    <property type="evidence" value="ECO:0007669"/>
    <property type="project" value="TreeGrafter"/>
</dbReference>
<evidence type="ECO:0000259" key="7">
    <source>
        <dbReference type="Pfam" id="PF02770"/>
    </source>
</evidence>
<evidence type="ECO:0000313" key="8">
    <source>
        <dbReference type="EMBL" id="EYU15635.1"/>
    </source>
</evidence>
<organism evidence="8 9">
    <name type="scientific">Photorhabdus aegyptia</name>
    <dbReference type="NCBI Taxonomy" id="2805098"/>
    <lineage>
        <taxon>Bacteria</taxon>
        <taxon>Pseudomonadati</taxon>
        <taxon>Pseudomonadota</taxon>
        <taxon>Gammaproteobacteria</taxon>
        <taxon>Enterobacterales</taxon>
        <taxon>Morganellaceae</taxon>
        <taxon>Photorhabdus</taxon>
    </lineage>
</organism>
<evidence type="ECO:0000313" key="9">
    <source>
        <dbReference type="Proteomes" id="UP000023464"/>
    </source>
</evidence>
<dbReference type="GO" id="GO:0003995">
    <property type="term" value="F:acyl-CoA dehydrogenase activity"/>
    <property type="evidence" value="ECO:0007669"/>
    <property type="project" value="TreeGrafter"/>
</dbReference>
<dbReference type="InterPro" id="IPR036250">
    <property type="entry name" value="AcylCo_DH-like_C"/>
</dbReference>
<dbReference type="Pfam" id="PF02770">
    <property type="entry name" value="Acyl-CoA_dh_M"/>
    <property type="match status" value="1"/>
</dbReference>
<dbReference type="PANTHER" id="PTHR48083:SF2">
    <property type="entry name" value="MEDIUM-CHAIN SPECIFIC ACYL-COA DEHYDROGENASE, MITOCHONDRIAL"/>
    <property type="match status" value="1"/>
</dbReference>
<dbReference type="SUPFAM" id="SSF56645">
    <property type="entry name" value="Acyl-CoA dehydrogenase NM domain-like"/>
    <property type="match status" value="1"/>
</dbReference>
<reference evidence="8 9" key="1">
    <citation type="submission" date="2014-03" db="EMBL/GenBank/DDBJ databases">
        <title>Draft Genome of Photorhabdus luminescens BA1, an Egyptian Isolate.</title>
        <authorList>
            <person name="Ghazal S."/>
            <person name="Hurst S.G.IV."/>
            <person name="Morris K."/>
            <person name="Thomas K."/>
            <person name="Tisa L.S."/>
        </authorList>
    </citation>
    <scope>NUCLEOTIDE SEQUENCE [LARGE SCALE GENOMIC DNA]</scope>
    <source>
        <strain evidence="8 9">BA1</strain>
    </source>
</reference>
<dbReference type="GO" id="GO:0005737">
    <property type="term" value="C:cytoplasm"/>
    <property type="evidence" value="ECO:0007669"/>
    <property type="project" value="TreeGrafter"/>
</dbReference>
<dbReference type="InterPro" id="IPR046373">
    <property type="entry name" value="Acyl-CoA_Oxase/DH_mid-dom_sf"/>
</dbReference>
<comment type="similarity">
    <text evidence="1 5">Belongs to the acyl-CoA dehydrogenase family.</text>
</comment>
<dbReference type="InterPro" id="IPR009100">
    <property type="entry name" value="AcylCoA_DH/oxidase_NM_dom_sf"/>
</dbReference>
<comment type="caution">
    <text evidence="8">The sequence shown here is derived from an EMBL/GenBank/DDBJ whole genome shotgun (WGS) entry which is preliminary data.</text>
</comment>
<dbReference type="InterPro" id="IPR009075">
    <property type="entry name" value="AcylCo_DH/oxidase_C"/>
</dbReference>
<dbReference type="Pfam" id="PF00441">
    <property type="entry name" value="Acyl-CoA_dh_1"/>
    <property type="match status" value="1"/>
</dbReference>
<dbReference type="PATRIC" id="fig|1393736.3.peg.1784"/>
<dbReference type="RefSeq" id="WP_036777962.1">
    <property type="nucleotide sequence ID" value="NZ_CAWLTM010000094.1"/>
</dbReference>
<accession>A0A022PM76</accession>
<evidence type="ECO:0000256" key="3">
    <source>
        <dbReference type="ARBA" id="ARBA00022827"/>
    </source>
</evidence>
<feature type="domain" description="Acyl-CoA dehydrogenase/oxidase C-terminal" evidence="6">
    <location>
        <begin position="222"/>
        <end position="356"/>
    </location>
</feature>
<keyword evidence="9" id="KW-1185">Reference proteome</keyword>
<evidence type="ECO:0000256" key="2">
    <source>
        <dbReference type="ARBA" id="ARBA00022630"/>
    </source>
</evidence>
<dbReference type="EMBL" id="JFGV01000021">
    <property type="protein sequence ID" value="EYU15635.1"/>
    <property type="molecule type" value="Genomic_DNA"/>
</dbReference>
<evidence type="ECO:0000259" key="6">
    <source>
        <dbReference type="Pfam" id="PF00441"/>
    </source>
</evidence>
<name>A0A022PM76_9GAMM</name>
<evidence type="ECO:0000256" key="4">
    <source>
        <dbReference type="ARBA" id="ARBA00023002"/>
    </source>
</evidence>
<sequence length="359" mass="40105">MINFDYFIACTHYGKKWLDLAQLFRSLSFKVLDDNDTVLSHLDAPLFDQLYMDRSSSCLERTKMYEVLTYGDPNVLLSCPGPSLSGIIVRELGSTEQQDYFFEYVAQHRARTCMAVTEPNKGSDAGNPSSLLSDDFELNAEKWLVGNGHDATIGTMVVRTGTGPYSIGVILLTPETLSHPNVFRQLLPVAGLQGAGLSHLYFDKVPISEEHILGLHRRPLERGMHAVIKTFYRMRPCVCAMALGSAQALLDFAISHIRNVKARELHSSLQIEIEAIRNLNYRAASRIDNDILDGAAVSLAKACSTEFVEKVVRIMPKLVGTELFLTDIWLQKTITDIQGYEWMEGSLDMQRLNILAGSI</sequence>
<dbReference type="InterPro" id="IPR050741">
    <property type="entry name" value="Acyl-CoA_dehydrogenase"/>
</dbReference>
<dbReference type="CDD" id="cd00567">
    <property type="entry name" value="ACAD"/>
    <property type="match status" value="1"/>
</dbReference>
<dbReference type="Gene3D" id="1.20.140.10">
    <property type="entry name" value="Butyryl-CoA Dehydrogenase, subunit A, domain 3"/>
    <property type="match status" value="1"/>
</dbReference>
<evidence type="ECO:0000256" key="1">
    <source>
        <dbReference type="ARBA" id="ARBA00009347"/>
    </source>
</evidence>
<keyword evidence="4 5" id="KW-0560">Oxidoreductase</keyword>
<dbReference type="Proteomes" id="UP000023464">
    <property type="component" value="Unassembled WGS sequence"/>
</dbReference>
<evidence type="ECO:0000256" key="5">
    <source>
        <dbReference type="RuleBase" id="RU362125"/>
    </source>
</evidence>
<dbReference type="SUPFAM" id="SSF47203">
    <property type="entry name" value="Acyl-CoA dehydrogenase C-terminal domain-like"/>
    <property type="match status" value="1"/>
</dbReference>